<name>E4U2I0_SULKY</name>
<dbReference type="Proteomes" id="UP000008721">
    <property type="component" value="Chromosome"/>
</dbReference>
<dbReference type="Pfam" id="PF21651">
    <property type="entry name" value="DUF6858"/>
    <property type="match status" value="1"/>
</dbReference>
<dbReference type="RefSeq" id="WP_013460864.1">
    <property type="nucleotide sequence ID" value="NC_014762.1"/>
</dbReference>
<evidence type="ECO:0000313" key="1">
    <source>
        <dbReference type="EMBL" id="ADR34667.1"/>
    </source>
</evidence>
<dbReference type="InterPro" id="IPR049204">
    <property type="entry name" value="DUF6858"/>
</dbReference>
<proteinExistence type="predicted"/>
<dbReference type="eggNOG" id="ENOG5031Y5N">
    <property type="taxonomic scope" value="Bacteria"/>
</dbReference>
<reference evidence="1 2" key="1">
    <citation type="journal article" date="2012" name="Stand. Genomic Sci.">
        <title>Complete genome sequence of the sulfur compounds oxidizing chemolithoautotroph Sulfuricurvum kujiense type strain (YK-1(T)).</title>
        <authorList>
            <person name="Han C."/>
            <person name="Kotsyurbenko O."/>
            <person name="Chertkov O."/>
            <person name="Held B."/>
            <person name="Lapidus A."/>
            <person name="Nolan M."/>
            <person name="Lucas S."/>
            <person name="Hammon N."/>
            <person name="Deshpande S."/>
            <person name="Cheng J.F."/>
            <person name="Tapia R."/>
            <person name="Goodwin L.A."/>
            <person name="Pitluck S."/>
            <person name="Liolios K."/>
            <person name="Pagani I."/>
            <person name="Ivanova N."/>
            <person name="Mavromatis K."/>
            <person name="Mikhailova N."/>
            <person name="Pati A."/>
            <person name="Chen A."/>
            <person name="Palaniappan K."/>
            <person name="Land M."/>
            <person name="Hauser L."/>
            <person name="Chang Y.J."/>
            <person name="Jeffries C.D."/>
            <person name="Brambilla E.M."/>
            <person name="Rohde M."/>
            <person name="Spring S."/>
            <person name="Sikorski J."/>
            <person name="Goker M."/>
            <person name="Woyke T."/>
            <person name="Bristow J."/>
            <person name="Eisen J.A."/>
            <person name="Markowitz V."/>
            <person name="Hugenholtz P."/>
            <person name="Kyrpides N.C."/>
            <person name="Klenk H.P."/>
            <person name="Detter J.C."/>
        </authorList>
    </citation>
    <scope>NUCLEOTIDE SEQUENCE [LARGE SCALE GENOMIC DNA]</scope>
    <source>
        <strain evidence="2">ATCC BAA-921 / DSM 16994 / JCM 11577 / YK-1</strain>
    </source>
</reference>
<dbReference type="EMBL" id="CP002355">
    <property type="protein sequence ID" value="ADR34667.1"/>
    <property type="molecule type" value="Genomic_DNA"/>
</dbReference>
<dbReference type="HOGENOM" id="CLU_1937128_0_0_7"/>
<sequence length="129" mass="14430">MKQTVLMEKYPIYTIQINKQESLYADVDQIIGYFKEKIEADPVAAYIGEFDHYGHTETLGGEINPDINAAKIVIFCFGQKLPNPQIMAARPRSIGVADMGGHFTVSFLEAPMEAINATLQSWVKGLIRH</sequence>
<gene>
    <name evidence="1" type="ordered locus">Sulku_2007</name>
</gene>
<dbReference type="OrthoDB" id="597829at2"/>
<evidence type="ECO:0000313" key="2">
    <source>
        <dbReference type="Proteomes" id="UP000008721"/>
    </source>
</evidence>
<dbReference type="AlphaFoldDB" id="E4U2I0"/>
<keyword evidence="2" id="KW-1185">Reference proteome</keyword>
<dbReference type="STRING" id="709032.Sulku_2007"/>
<protein>
    <submittedName>
        <fullName evidence="1">Uncharacterized protein</fullName>
    </submittedName>
</protein>
<accession>E4U2I0</accession>
<dbReference type="KEGG" id="sku:Sulku_2007"/>
<organism evidence="1 2">
    <name type="scientific">Sulfuricurvum kujiense (strain ATCC BAA-921 / DSM 16994 / JCM 11577 / YK-1)</name>
    <dbReference type="NCBI Taxonomy" id="709032"/>
    <lineage>
        <taxon>Bacteria</taxon>
        <taxon>Pseudomonadati</taxon>
        <taxon>Campylobacterota</taxon>
        <taxon>Epsilonproteobacteria</taxon>
        <taxon>Campylobacterales</taxon>
        <taxon>Sulfurimonadaceae</taxon>
        <taxon>Sulfuricurvum</taxon>
    </lineage>
</organism>